<protein>
    <submittedName>
        <fullName evidence="3">Transcriptional regulator</fullName>
    </submittedName>
</protein>
<dbReference type="InterPro" id="IPR002634">
    <property type="entry name" value="BolA"/>
</dbReference>
<dbReference type="Proteomes" id="UP000228987">
    <property type="component" value="Unassembled WGS sequence"/>
</dbReference>
<gene>
    <name evidence="3" type="ORF">COA71_13295</name>
</gene>
<evidence type="ECO:0000256" key="2">
    <source>
        <dbReference type="RuleBase" id="RU003860"/>
    </source>
</evidence>
<organism evidence="3 4">
    <name type="scientific">SAR86 cluster bacterium</name>
    <dbReference type="NCBI Taxonomy" id="2030880"/>
    <lineage>
        <taxon>Bacteria</taxon>
        <taxon>Pseudomonadati</taxon>
        <taxon>Pseudomonadota</taxon>
        <taxon>Gammaproteobacteria</taxon>
        <taxon>SAR86 cluster</taxon>
    </lineage>
</organism>
<reference evidence="4" key="1">
    <citation type="submission" date="2017-08" db="EMBL/GenBank/DDBJ databases">
        <title>A dynamic microbial community with high functional redundancy inhabits the cold, oxic subseafloor aquifer.</title>
        <authorList>
            <person name="Tully B.J."/>
            <person name="Wheat C.G."/>
            <person name="Glazer B.T."/>
            <person name="Huber J.A."/>
        </authorList>
    </citation>
    <scope>NUCLEOTIDE SEQUENCE [LARGE SCALE GENOMIC DNA]</scope>
</reference>
<accession>A0A2A5C7D8</accession>
<dbReference type="Pfam" id="PF01722">
    <property type="entry name" value="BolA"/>
    <property type="match status" value="1"/>
</dbReference>
<comment type="similarity">
    <text evidence="1 2">Belongs to the BolA/IbaG family.</text>
</comment>
<name>A0A2A5C7D8_9GAMM</name>
<evidence type="ECO:0000313" key="4">
    <source>
        <dbReference type="Proteomes" id="UP000228987"/>
    </source>
</evidence>
<dbReference type="InterPro" id="IPR050961">
    <property type="entry name" value="BolA/IbaG_stress_morph_reg"/>
</dbReference>
<dbReference type="PIRSF" id="PIRSF003113">
    <property type="entry name" value="BolA"/>
    <property type="match status" value="1"/>
</dbReference>
<comment type="caution">
    <text evidence="3">The sequence shown here is derived from an EMBL/GenBank/DDBJ whole genome shotgun (WGS) entry which is preliminary data.</text>
</comment>
<proteinExistence type="inferred from homology"/>
<dbReference type="AlphaFoldDB" id="A0A2A5C7D8"/>
<dbReference type="EMBL" id="NVWI01000013">
    <property type="protein sequence ID" value="PCJ39673.1"/>
    <property type="molecule type" value="Genomic_DNA"/>
</dbReference>
<dbReference type="SUPFAM" id="SSF82657">
    <property type="entry name" value="BolA-like"/>
    <property type="match status" value="1"/>
</dbReference>
<sequence length="102" mass="11332">MDVEEQITSKVQGAFKPIHLKLLNESHMHAGTATDSHFNLLLVSQGFESLKKVQRHQAVYKVLNEELAGPVHALALHLYSPEEWAASEQEISKSPNCSGKNI</sequence>
<evidence type="ECO:0000313" key="3">
    <source>
        <dbReference type="EMBL" id="PCJ39673.1"/>
    </source>
</evidence>
<dbReference type="InterPro" id="IPR036065">
    <property type="entry name" value="BolA-like_sf"/>
</dbReference>
<evidence type="ECO:0000256" key="1">
    <source>
        <dbReference type="ARBA" id="ARBA00005578"/>
    </source>
</evidence>
<dbReference type="PANTHER" id="PTHR46229">
    <property type="entry name" value="BOLA TRANSCRIPTION REGULATOR"/>
    <property type="match status" value="1"/>
</dbReference>
<dbReference type="Gene3D" id="3.30.300.90">
    <property type="entry name" value="BolA-like"/>
    <property type="match status" value="1"/>
</dbReference>
<dbReference type="PANTHER" id="PTHR46229:SF2">
    <property type="entry name" value="BOLA-LIKE PROTEIN 1"/>
    <property type="match status" value="1"/>
</dbReference>